<evidence type="ECO:0000313" key="8">
    <source>
        <dbReference type="Proteomes" id="UP000219974"/>
    </source>
</evidence>
<dbReference type="EMBL" id="LT608267">
    <property type="protein sequence ID" value="SCM17168.1"/>
    <property type="molecule type" value="Genomic_DNA"/>
</dbReference>
<dbReference type="OMA" id="FYPYELK"/>
<dbReference type="EMBL" id="LT160023">
    <property type="protein sequence ID" value="CXH94187.1"/>
    <property type="molecule type" value="Genomic_DNA"/>
</dbReference>
<evidence type="ECO:0000313" key="10">
    <source>
        <dbReference type="Proteomes" id="UP000516480"/>
    </source>
</evidence>
<proteinExistence type="predicted"/>
<evidence type="ECO:0000313" key="4">
    <source>
        <dbReference type="EMBL" id="SCM17168.1"/>
    </source>
</evidence>
<dbReference type="OrthoDB" id="371808at2759"/>
<evidence type="ECO:0000313" key="1">
    <source>
        <dbReference type="EMBL" id="CXH94187.1"/>
    </source>
</evidence>
<dbReference type="VEuPathDB" id="PlasmoDB:PBANKA_0307400"/>
<dbReference type="EMBL" id="LT608139">
    <property type="protein sequence ID" value="SCL90880.1"/>
    <property type="molecule type" value="Genomic_DNA"/>
</dbReference>
<accession>A0A113QS69</accession>
<dbReference type="Proteomes" id="UP000220214">
    <property type="component" value="Chromosome 3"/>
</dbReference>
<dbReference type="Proteomes" id="UP000219974">
    <property type="component" value="Chromosome 3"/>
</dbReference>
<evidence type="ECO:0000313" key="5">
    <source>
        <dbReference type="EMBL" id="SCN22192.1"/>
    </source>
</evidence>
<dbReference type="Proteomes" id="UP000516480">
    <property type="component" value="Chromosome 3"/>
</dbReference>
<organism evidence="1 6">
    <name type="scientific">Plasmodium berghei</name>
    <dbReference type="NCBI Taxonomy" id="5821"/>
    <lineage>
        <taxon>Eukaryota</taxon>
        <taxon>Sar</taxon>
        <taxon>Alveolata</taxon>
        <taxon>Apicomplexa</taxon>
        <taxon>Aconoidasida</taxon>
        <taxon>Haemosporida</taxon>
        <taxon>Plasmodiidae</taxon>
        <taxon>Plasmodium</taxon>
        <taxon>Plasmodium (Vinckeia)</taxon>
    </lineage>
</organism>
<dbReference type="EMBL" id="LT614629">
    <property type="protein sequence ID" value="SCN22192.1"/>
    <property type="molecule type" value="Genomic_DNA"/>
</dbReference>
<evidence type="ECO:0000313" key="9">
    <source>
        <dbReference type="Proteomes" id="UP000220214"/>
    </source>
</evidence>
<dbReference type="EMBL" id="LT608251">
    <property type="protein sequence ID" value="SCM15374.1"/>
    <property type="molecule type" value="Genomic_DNA"/>
</dbReference>
<reference evidence="1 6" key="1">
    <citation type="submission" date="2016-02" db="EMBL/GenBank/DDBJ databases">
        <authorList>
            <consortium name="Pathogen Informatics"/>
        </authorList>
    </citation>
    <scope>NUCLEOTIDE SEQUENCE [LARGE SCALE GENOMIC DNA]</scope>
    <source>
        <strain evidence="1 6">K173</strain>
        <strain evidence="2 10">NK65 ny</strain>
        <strain evidence="5 9">NK65e</strain>
        <strain evidence="3 7">SP11 Antwerpcl1</strain>
        <strain evidence="4 8">SP11 RLL</strain>
    </source>
</reference>
<evidence type="ECO:0000313" key="3">
    <source>
        <dbReference type="EMBL" id="SCM15374.1"/>
    </source>
</evidence>
<evidence type="ECO:0000313" key="6">
    <source>
        <dbReference type="Proteomes" id="UP000069549"/>
    </source>
</evidence>
<dbReference type="Proteomes" id="UP000219860">
    <property type="component" value="Chromosome 3"/>
</dbReference>
<evidence type="ECO:0000313" key="2">
    <source>
        <dbReference type="EMBL" id="SCL90880.1"/>
    </source>
</evidence>
<name>A0A113QS69_PLABE</name>
<dbReference type="Proteomes" id="UP000069549">
    <property type="component" value="Chromosome 3"/>
</dbReference>
<evidence type="ECO:0000313" key="7">
    <source>
        <dbReference type="Proteomes" id="UP000219860"/>
    </source>
</evidence>
<sequence length="1325" mass="160190">MTNNVGIISNEMLSLKCCSKHNNISNIILNCFFNNNYNKFGFKFFFHSFENINKKWKNKNKYKNYILLVKKNKLHNNAHIGYDVNWRINKKYTNIGPNKYGVNFSSHIDELFDNKQNGMENSTMVTDKFISKKFKQNSKKNGNYDSNKLTYRMKNAKHVEQHNEEIKNENVIRVNNLCKKIYDIGNNGVKNKKEWIQYLIEYCKEEKNYKFIKNKEMFMLLIGLSKLKGKINIIHYKVECENREENKMVHIHDIIDRHIEVLSKKINEMTNKQLSIFLYILEKWENMEKHKEIVNIINDKILKKKTFKKLNVRSFCNVLYIYSKKYEMDKNDSEKYDIINFQINKFIKKLSKSKCSVEDMLLFISSIDKLKIKITKKCMIENVVKVLNDNIQDANYFIIPSLLLYLSNLNIYNEELYLKLKNIILENYYFYNSIHLTNIFYAFSKFKPDFVHEFFDTLSHYIMHTFLKEKEKDNEILEEYNQYILKNTQINKNNFLKYDEKMFNIFQITNIINSCIKCDYINYNFFHDLILSSKKIQEHSLDNFINFFKSISNILKTFSVHMYKYIIYFYTIEKMECVKNNIQYIRSYNSYINEKINPKEPEINIHNYKESIENYYYDKEKLLNEKQTVYLYPLMENRTYYKKVYEYFTNNCVIRNLFFIERYNTFEGIEKNMKIKTSNYTEDVTQTSNIKLINIFNKMRDNVSEQIRIIIENNLYDKNVKYILHNLMIFMYQSEIKYINLYTLCISIMEKNLFFFSINNLYLYIKIFNTAKIYNYEILYNVFEYIYSNFDKFELRKKAKIVLLYYDIFKKINESQMQLLINCFLDNIKFYEENKIDMSIYDQNKHKINNSCDINNKWVLPTNTELKQNVLNTKKKSTSLFDDIYNFENNDEINLNYFLNNKMDVKNKKTNEYYISSEKNEKEYSTITDNSQLFLKKIEQTEVLSFSLDFGEYINFLVILIYDISNEIFDNKMDEKKSTKISIIPLISKNEKNLIKIKNDEPVLEKYSEMIKQNLNNRKYLIIKILSKIADMVKNKNKMSKENRIKIDETDLYIDQVLYILYFIKFLDNDFYSSIMEIEQIEKFAKNESVKKGDTDKENQKCATLFGRTLFELKKEDMEFIDSDNRKKNNESKIYYDDLFLYENKINYRYKYQSVNDTIKNITNNLKKVKFNEITNFDNTNKYSFKINKFYKLDTYINIDILFILEKNGEQFFHFLIFYPYELKKIITNIKKNNITFIHSYDESFSFCTEILCIYNFLKKKNQTNFSFSILDTTSFVNSSEWECENVEINKTIKLIEKKKSIDPLFNHDLDIQKLKKLLEGIISL</sequence>
<gene>
    <name evidence="1" type="ORF">PBK173_000041100</name>
    <name evidence="5" type="ORF">PBNK65E_000039300</name>
    <name evidence="2" type="ORF">PBNK65NY_000038500</name>
    <name evidence="3" type="ORF">PBSP11A_000038600</name>
    <name evidence="4" type="ORF">PBSP11RLL_000038700</name>
</gene>
<protein>
    <submittedName>
        <fullName evidence="1">Uncharacterized protein</fullName>
    </submittedName>
</protein>